<evidence type="ECO:0000313" key="4">
    <source>
        <dbReference type="Proteomes" id="UP000054526"/>
    </source>
</evidence>
<reference evidence="3 4" key="1">
    <citation type="submission" date="2014-12" db="EMBL/GenBank/DDBJ databases">
        <title>Draft genome sequence of Cohnella kolymensis strain B-2846.</title>
        <authorList>
            <person name="Karlyshev A.V."/>
            <person name="Kudryashova E.B."/>
        </authorList>
    </citation>
    <scope>NUCLEOTIDE SEQUENCE [LARGE SCALE GENOMIC DNA]</scope>
    <source>
        <strain evidence="3 4">VKM B-2846</strain>
    </source>
</reference>
<gene>
    <name evidence="3" type="ORF">SD71_19980</name>
</gene>
<keyword evidence="4" id="KW-1185">Reference proteome</keyword>
<feature type="region of interest" description="Disordered" evidence="1">
    <location>
        <begin position="174"/>
        <end position="198"/>
    </location>
</feature>
<proteinExistence type="predicted"/>
<accession>A0ABR5A080</accession>
<evidence type="ECO:0008006" key="5">
    <source>
        <dbReference type="Google" id="ProtNLM"/>
    </source>
</evidence>
<evidence type="ECO:0000256" key="1">
    <source>
        <dbReference type="SAM" id="MobiDB-lite"/>
    </source>
</evidence>
<name>A0ABR5A080_9BACL</name>
<keyword evidence="2" id="KW-0472">Membrane</keyword>
<feature type="transmembrane region" description="Helical" evidence="2">
    <location>
        <begin position="30"/>
        <end position="48"/>
    </location>
</feature>
<organism evidence="3 4">
    <name type="scientific">Cohnella kolymensis</name>
    <dbReference type="NCBI Taxonomy" id="1590652"/>
    <lineage>
        <taxon>Bacteria</taxon>
        <taxon>Bacillati</taxon>
        <taxon>Bacillota</taxon>
        <taxon>Bacilli</taxon>
        <taxon>Bacillales</taxon>
        <taxon>Paenibacillaceae</taxon>
        <taxon>Cohnella</taxon>
    </lineage>
</organism>
<sequence length="225" mass="24693">MLRQIIAVILLASLVDLLLPNRTMQRYVRLVAGLFILLTVAGPVLQWVKGDFSSQLAAGMEGVQQVPAGSADQLAMIEKEGERLRDKQDIQAADLVSARLAAAIQNEVEQNENCKVRKVDVQTTRTADGKWTVDTVTVLLEPEQDDSRPAGEPPPIGDVIPVAEVNIDVSVNAWPRDEEQPAAETPQDSEETPADRPTQLRISEFISSRFGIAAEIVEVRQALHR</sequence>
<dbReference type="Pfam" id="PF09581">
    <property type="entry name" value="Spore_III_AF"/>
    <property type="match status" value="1"/>
</dbReference>
<evidence type="ECO:0000256" key="2">
    <source>
        <dbReference type="SAM" id="Phobius"/>
    </source>
</evidence>
<comment type="caution">
    <text evidence="3">The sequence shown here is derived from an EMBL/GenBank/DDBJ whole genome shotgun (WGS) entry which is preliminary data.</text>
</comment>
<dbReference type="InterPro" id="IPR014245">
    <property type="entry name" value="Spore_III_AF"/>
</dbReference>
<keyword evidence="2" id="KW-1133">Transmembrane helix</keyword>
<protein>
    <recommendedName>
        <fullName evidence="5">Stage III sporulation protein AF</fullName>
    </recommendedName>
</protein>
<evidence type="ECO:0000313" key="3">
    <source>
        <dbReference type="EMBL" id="KIL34327.1"/>
    </source>
</evidence>
<dbReference type="EMBL" id="JXAL01000033">
    <property type="protein sequence ID" value="KIL34327.1"/>
    <property type="molecule type" value="Genomic_DNA"/>
</dbReference>
<dbReference type="Proteomes" id="UP000054526">
    <property type="component" value="Unassembled WGS sequence"/>
</dbReference>
<keyword evidence="2" id="KW-0812">Transmembrane</keyword>
<dbReference type="RefSeq" id="WP_041067254.1">
    <property type="nucleotide sequence ID" value="NZ_JXAL01000033.1"/>
</dbReference>